<dbReference type="Gene3D" id="2.160.20.10">
    <property type="entry name" value="Single-stranded right-handed beta-helix, Pectin lyase-like"/>
    <property type="match status" value="1"/>
</dbReference>
<dbReference type="Proteomes" id="UP001182174">
    <property type="component" value="Segment"/>
</dbReference>
<dbReference type="GO" id="GO:0044423">
    <property type="term" value="C:virion component"/>
    <property type="evidence" value="ECO:0007669"/>
    <property type="project" value="UniProtKB-KW"/>
</dbReference>
<dbReference type="SUPFAM" id="SSF51126">
    <property type="entry name" value="Pectin lyase-like"/>
    <property type="match status" value="1"/>
</dbReference>
<comment type="subcellular location">
    <subcellularLocation>
        <location evidence="1">Virion</location>
    </subcellularLocation>
</comment>
<dbReference type="InterPro" id="IPR011050">
    <property type="entry name" value="Pectin_lyase_fold/virulence"/>
</dbReference>
<evidence type="ECO:0000313" key="4">
    <source>
        <dbReference type="Proteomes" id="UP001182174"/>
    </source>
</evidence>
<dbReference type="EMBL" id="OQ921333">
    <property type="protein sequence ID" value="WMX19002.1"/>
    <property type="molecule type" value="Genomic_DNA"/>
</dbReference>
<dbReference type="GO" id="GO:0051701">
    <property type="term" value="P:biological process involved in interaction with host"/>
    <property type="evidence" value="ECO:0007669"/>
    <property type="project" value="UniProtKB-ARBA"/>
</dbReference>
<dbReference type="InterPro" id="IPR012334">
    <property type="entry name" value="Pectin_lyas_fold"/>
</dbReference>
<evidence type="ECO:0000256" key="1">
    <source>
        <dbReference type="ARBA" id="ARBA00004328"/>
    </source>
</evidence>
<evidence type="ECO:0000313" key="3">
    <source>
        <dbReference type="EMBL" id="WMX19002.1"/>
    </source>
</evidence>
<accession>A0AA51VIL9</accession>
<name>A0AA51VIL9_9CAUD</name>
<evidence type="ECO:0000256" key="2">
    <source>
        <dbReference type="ARBA" id="ARBA00022844"/>
    </source>
</evidence>
<keyword evidence="2" id="KW-0946">Virion</keyword>
<reference evidence="3" key="1">
    <citation type="submission" date="2023-05" db="EMBL/GenBank/DDBJ databases">
        <title>Complete genome sequence of three non-O157 smooth Escherichia coli infecting phages.</title>
        <authorList>
            <person name="Pas C."/>
            <person name="Briers Y."/>
            <person name="Fieseler L."/>
        </authorList>
    </citation>
    <scope>NUCLEOTIDE SEQUENCE</scope>
</reference>
<sequence length="745" mass="79987">MTVSTEVDHNEYTGNGVTTSFPYTFRVFKESDLVVQVVDLNENITVLVLDTDYTVTGAGGYNGGNVILSKALANGYQISISRELPVTQETDLRNQGKFFAEVHEDAFDKLTMLIQQVRSWFSLALRKPSFVANYYDALNNYIRNLRDPLLPQDAATKNYADELSANNTSHTDFLFSRTLRTAEEIPQLPSIEFRRNKIIGMDNDGNPIMLVPESGSASDVLIELAKPTGASYIGIPKGGFLSDVLYYSTPKEFGGVGDGITDDTAAIVAAVNTGLPLVLCGGKWRITSTIELPDCYAVDARCSHIIADTGFQPVFLFKGKNYGLHYAGGLVTGTASSFMYIEGETDVPTTSNQYAKLVELYGVNISSKTIITSLIMKKAVRQIFIDSCFFYSKNGIEAEGKTVEITIDKSIIYGSTADTDSFGIKLSSTGGTRFYNEGWHISDSTIDNFANTLDLADIFVFTVSKGYVACNATTAYAVTIRPPTTTTHTREIQFDGVLGGKIRFLDTVSGQTIFHTKISGEITNCKQGTCLSIGANAAGIDIRSLRVTSSPGCTLSSVANGSANINYSDISTDSSLAAGIIFNGEAGGNCSISDYLYSGTGEALSLARPVKLSNVPTVGSETLNWSIKYDYVSASKDVAVGAYINQLQMTIARYSKIEININLSYSGGAESNAQAIGITAPTGVVLPNGTNSMLFTLPATAGSLTMSIVATTTLDFKNLSFSIDNRAGNQLRILAGSHLSVSLAN</sequence>
<dbReference type="GO" id="GO:0019058">
    <property type="term" value="P:viral life cycle"/>
    <property type="evidence" value="ECO:0007669"/>
    <property type="project" value="UniProtKB-ARBA"/>
</dbReference>
<keyword evidence="4" id="KW-1185">Reference proteome</keyword>
<protein>
    <submittedName>
        <fullName evidence="3">Tailspike</fullName>
    </submittedName>
</protein>
<organism evidence="3 4">
    <name type="scientific">Escherichia phage vB_EcoP_PAS61</name>
    <dbReference type="NCBI Taxonomy" id="3053874"/>
    <lineage>
        <taxon>Viruses</taxon>
        <taxon>Duplodnaviria</taxon>
        <taxon>Heunggongvirae</taxon>
        <taxon>Uroviricota</taxon>
        <taxon>Caudoviricetes</taxon>
        <taxon>Uetakevirus</taxon>
        <taxon>Uetakevirus PAS61</taxon>
    </lineage>
</organism>
<proteinExistence type="predicted"/>